<comment type="caution">
    <text evidence="6">The sequence shown here is derived from an EMBL/GenBank/DDBJ whole genome shotgun (WGS) entry which is preliminary data.</text>
</comment>
<sequence>MAANTNTLSLRSVLKKDKLNGLNLLDWFSNLRIILKQERKLYVIEKLLPDEPPANSSRADKDAYKKHLDDMVDVGCLMLATMNPELQKQHEDMVAYDMIEHLKELYQGQARQERFDISKALFQCKLAEGSPIGPHVLKMIGYIESLSKLGFPLGQELATDVILQSLPDSYSQFVLNFNMNEIDKTLPQLLSMLRIAEGNMKKVRPKPILMVRNNKGKGKAKILTKPNGKGKPNLGKGKATLKPKGGVSKEGNCFNYGVTGHWKRNCPVYLEEIKKAKASGMFTSGKTTKSPFTGKSERASDLLGLIHSDYIGHVYLMRYKSEALEKFKEFKNEVQNQLGKTIKTLRSDRGGEYLSLEFDDLLKECGIVSQLTPPGTPQWNGVSERRNRTLLDMVQSMMSHADLPTFFWGHTLETTIFTLNRVPSKSTSTKLEPKSERCIFVGYPKETKGYYFFNPTENKMFVARTGVSLEREFVSRKGSGRKIELEEIQESQDTTEPEVEKQQISQEIEEQVTAVETQSPRTSLREHHAPERYGFLITTHGDILLIDQDEPKTYQEAVASPDSEKWLEAMRSEMDSMYENQVWTLVDPPEGVKPIGCKWVFKKKTDMDGNVQTYKGRLVAKGFRQIHGVDYDETFSPMDVKTAFLNGKLEEDVYMTQPEGFVNPKDAGKICKLQRPICGLKQASQSWNLRFNDAIKEFGFIKNEDEPCVYKKVSGSTITFLVLYVDDILIMGNDIPTLQSIKTWLGSCFSMKDLGEATYILGVKIYRDRSRRLLGLSQGTYIDKVLKRFNMEESKRGLLPMRHGISLSKEMCPSTPQERERMSKIPYASAIGSIMYAMLCTRPDVSYALSMTSRYQVDPCEGHWTTVKNILKYMRRTKDTFLIYGGKEGLSVIGYTDASFQTDKDDSRSQSGFVFCLNGGAMSWKSSKQSIVADSTIEAEYIAASKAAKKAVSIKKFITELGVVPSISDAIELQCDNNGAIAQAKEPGSHQRSKHILRHYHLIREIIDRGDVEICRVPTDNNIADPLTKPLTQQKHDRHTKSLSIRYMSDWS</sequence>
<dbReference type="PANTHER" id="PTHR42648">
    <property type="entry name" value="TRANSPOSASE, PUTATIVE-RELATED"/>
    <property type="match status" value="1"/>
</dbReference>
<dbReference type="CDD" id="cd09272">
    <property type="entry name" value="RNase_HI_RT_Ty1"/>
    <property type="match status" value="1"/>
</dbReference>
<dbReference type="GO" id="GO:0016787">
    <property type="term" value="F:hydrolase activity"/>
    <property type="evidence" value="ECO:0007669"/>
    <property type="project" value="UniProtKB-KW"/>
</dbReference>
<dbReference type="Pfam" id="PF25597">
    <property type="entry name" value="SH3_retrovirus"/>
    <property type="match status" value="1"/>
</dbReference>
<feature type="domain" description="Reverse transcriptase Ty1/copia-type" evidence="4">
    <location>
        <begin position="638"/>
        <end position="801"/>
    </location>
</feature>
<dbReference type="Pfam" id="PF14223">
    <property type="entry name" value="Retrotran_gag_2"/>
    <property type="match status" value="1"/>
</dbReference>
<feature type="domain" description="Retroviral polymerase SH3-like" evidence="5">
    <location>
        <begin position="422"/>
        <end position="473"/>
    </location>
</feature>
<accession>A0A8J5Z960</accession>
<evidence type="ECO:0000256" key="2">
    <source>
        <dbReference type="ARBA" id="ARBA00022801"/>
    </source>
</evidence>
<dbReference type="Proteomes" id="UP000701853">
    <property type="component" value="Chromosome 4"/>
</dbReference>
<keyword evidence="2" id="KW-0378">Hydrolase</keyword>
<evidence type="ECO:0000259" key="4">
    <source>
        <dbReference type="Pfam" id="PF07727"/>
    </source>
</evidence>
<dbReference type="InterPro" id="IPR036397">
    <property type="entry name" value="RNaseH_sf"/>
</dbReference>
<evidence type="ECO:0000259" key="5">
    <source>
        <dbReference type="Pfam" id="PF25597"/>
    </source>
</evidence>
<organism evidence="6 7">
    <name type="scientific">Gossypium anomalum</name>
    <dbReference type="NCBI Taxonomy" id="47600"/>
    <lineage>
        <taxon>Eukaryota</taxon>
        <taxon>Viridiplantae</taxon>
        <taxon>Streptophyta</taxon>
        <taxon>Embryophyta</taxon>
        <taxon>Tracheophyta</taxon>
        <taxon>Spermatophyta</taxon>
        <taxon>Magnoliopsida</taxon>
        <taxon>eudicotyledons</taxon>
        <taxon>Gunneridae</taxon>
        <taxon>Pentapetalae</taxon>
        <taxon>rosids</taxon>
        <taxon>malvids</taxon>
        <taxon>Malvales</taxon>
        <taxon>Malvaceae</taxon>
        <taxon>Malvoideae</taxon>
        <taxon>Gossypium</taxon>
    </lineage>
</organism>
<gene>
    <name evidence="6" type="ORF">CXB51_008272</name>
</gene>
<dbReference type="GO" id="GO:0008270">
    <property type="term" value="F:zinc ion binding"/>
    <property type="evidence" value="ECO:0007669"/>
    <property type="project" value="InterPro"/>
</dbReference>
<dbReference type="InterPro" id="IPR013103">
    <property type="entry name" value="RVT_2"/>
</dbReference>
<dbReference type="SUPFAM" id="SSF56672">
    <property type="entry name" value="DNA/RNA polymerases"/>
    <property type="match status" value="1"/>
</dbReference>
<dbReference type="GO" id="GO:0003676">
    <property type="term" value="F:nucleic acid binding"/>
    <property type="evidence" value="ECO:0007669"/>
    <property type="project" value="InterPro"/>
</dbReference>
<dbReference type="InterPro" id="IPR057670">
    <property type="entry name" value="SH3_retrovirus"/>
</dbReference>
<feature type="compositionally biased region" description="Low complexity" evidence="3">
    <location>
        <begin position="225"/>
        <end position="238"/>
    </location>
</feature>
<evidence type="ECO:0000256" key="3">
    <source>
        <dbReference type="SAM" id="MobiDB-lite"/>
    </source>
</evidence>
<protein>
    <recommendedName>
        <fullName evidence="8">Integrase catalytic domain-containing protein</fullName>
    </recommendedName>
</protein>
<dbReference type="PANTHER" id="PTHR42648:SF27">
    <property type="entry name" value="RNA-DIRECTED DNA POLYMERASE"/>
    <property type="match status" value="1"/>
</dbReference>
<name>A0A8J5Z960_9ROSI</name>
<dbReference type="SUPFAM" id="SSF57756">
    <property type="entry name" value="Retrovirus zinc finger-like domains"/>
    <property type="match status" value="1"/>
</dbReference>
<dbReference type="EMBL" id="JAHUZN010000004">
    <property type="protein sequence ID" value="KAG8497128.1"/>
    <property type="molecule type" value="Genomic_DNA"/>
</dbReference>
<evidence type="ECO:0000313" key="7">
    <source>
        <dbReference type="Proteomes" id="UP000701853"/>
    </source>
</evidence>
<dbReference type="SUPFAM" id="SSF53098">
    <property type="entry name" value="Ribonuclease H-like"/>
    <property type="match status" value="1"/>
</dbReference>
<reference evidence="6 7" key="1">
    <citation type="journal article" date="2021" name="bioRxiv">
        <title>The Gossypium anomalum genome as a resource for cotton improvement and evolutionary analysis of hybrid incompatibility.</title>
        <authorList>
            <person name="Grover C.E."/>
            <person name="Yuan D."/>
            <person name="Arick M.A."/>
            <person name="Miller E.R."/>
            <person name="Hu G."/>
            <person name="Peterson D.G."/>
            <person name="Wendel J.F."/>
            <person name="Udall J.A."/>
        </authorList>
    </citation>
    <scope>NUCLEOTIDE SEQUENCE [LARGE SCALE GENOMIC DNA]</scope>
    <source>
        <strain evidence="6">JFW-Udall</strain>
        <tissue evidence="6">Leaf</tissue>
    </source>
</reference>
<feature type="domain" description="Reverse transcriptase Ty1/copia-type" evidence="4">
    <location>
        <begin position="580"/>
        <end position="637"/>
    </location>
</feature>
<evidence type="ECO:0008006" key="8">
    <source>
        <dbReference type="Google" id="ProtNLM"/>
    </source>
</evidence>
<dbReference type="InterPro" id="IPR039537">
    <property type="entry name" value="Retrotran_Ty1/copia-like"/>
</dbReference>
<dbReference type="InterPro" id="IPR043502">
    <property type="entry name" value="DNA/RNA_pol_sf"/>
</dbReference>
<dbReference type="Pfam" id="PF07727">
    <property type="entry name" value="RVT_2"/>
    <property type="match status" value="2"/>
</dbReference>
<evidence type="ECO:0000256" key="1">
    <source>
        <dbReference type="ARBA" id="ARBA00022723"/>
    </source>
</evidence>
<dbReference type="AlphaFoldDB" id="A0A8J5Z960"/>
<dbReference type="InterPro" id="IPR036875">
    <property type="entry name" value="Znf_CCHC_sf"/>
</dbReference>
<keyword evidence="1" id="KW-0479">Metal-binding</keyword>
<feature type="region of interest" description="Disordered" evidence="3">
    <location>
        <begin position="219"/>
        <end position="242"/>
    </location>
</feature>
<evidence type="ECO:0000313" key="6">
    <source>
        <dbReference type="EMBL" id="KAG8497128.1"/>
    </source>
</evidence>
<dbReference type="Gene3D" id="3.30.420.10">
    <property type="entry name" value="Ribonuclease H-like superfamily/Ribonuclease H"/>
    <property type="match status" value="2"/>
</dbReference>
<keyword evidence="7" id="KW-1185">Reference proteome</keyword>
<proteinExistence type="predicted"/>
<dbReference type="OrthoDB" id="994562at2759"/>
<dbReference type="InterPro" id="IPR012337">
    <property type="entry name" value="RNaseH-like_sf"/>
</dbReference>